<evidence type="ECO:0000313" key="1">
    <source>
        <dbReference type="EMBL" id="JAH75093.1"/>
    </source>
</evidence>
<dbReference type="AlphaFoldDB" id="A0A0E9VD00"/>
<name>A0A0E9VD00_ANGAN</name>
<organism evidence="1">
    <name type="scientific">Anguilla anguilla</name>
    <name type="common">European freshwater eel</name>
    <name type="synonym">Muraena anguilla</name>
    <dbReference type="NCBI Taxonomy" id="7936"/>
    <lineage>
        <taxon>Eukaryota</taxon>
        <taxon>Metazoa</taxon>
        <taxon>Chordata</taxon>
        <taxon>Craniata</taxon>
        <taxon>Vertebrata</taxon>
        <taxon>Euteleostomi</taxon>
        <taxon>Actinopterygii</taxon>
        <taxon>Neopterygii</taxon>
        <taxon>Teleostei</taxon>
        <taxon>Anguilliformes</taxon>
        <taxon>Anguillidae</taxon>
        <taxon>Anguilla</taxon>
    </lineage>
</organism>
<reference evidence="1" key="1">
    <citation type="submission" date="2014-11" db="EMBL/GenBank/DDBJ databases">
        <authorList>
            <person name="Amaro Gonzalez C."/>
        </authorList>
    </citation>
    <scope>NUCLEOTIDE SEQUENCE</scope>
</reference>
<reference evidence="1" key="2">
    <citation type="journal article" date="2015" name="Fish Shellfish Immunol.">
        <title>Early steps in the European eel (Anguilla anguilla)-Vibrio vulnificus interaction in the gills: Role of the RtxA13 toxin.</title>
        <authorList>
            <person name="Callol A."/>
            <person name="Pajuelo D."/>
            <person name="Ebbesson L."/>
            <person name="Teles M."/>
            <person name="MacKenzie S."/>
            <person name="Amaro C."/>
        </authorList>
    </citation>
    <scope>NUCLEOTIDE SEQUENCE</scope>
</reference>
<dbReference type="EMBL" id="GBXM01033484">
    <property type="protein sequence ID" value="JAH75093.1"/>
    <property type="molecule type" value="Transcribed_RNA"/>
</dbReference>
<accession>A0A0E9VD00</accession>
<protein>
    <submittedName>
        <fullName evidence="1">Uncharacterized protein</fullName>
    </submittedName>
</protein>
<sequence length="37" mass="4259">MEQVLNLFHFVSEYGILFQQSLAHAFVGHSISTKHKN</sequence>
<proteinExistence type="predicted"/>